<dbReference type="InParanoid" id="A0A1U8B0W7"/>
<sequence>MVLHLHLRFLPASSILHLMPVIYGFYASVSFPSYLLFRKGEMSKNNLSPFSTLRNSMNEGGSNLLALLNLCKKLEDLKQFKSHLILHGAMEDEYLVGEFLRLCFYLDVHELALGAFYSIQKPTLFLQNIMLRCLCNHGLYKELLALYLKCQKSGCLSDNFTFPFVIKACAALSDHRTGKEVHCTVLRTGFEQNLVVQTGLIDMYAKVGHMEKSRLLFDRAPQLDLVSWNALLSGYSMNGLYQEAIEVFKQIWTVGLKPNASTLATIVPVCTHLRILDTGRSLHGFAVKCGFCSDEALVPAFISMYGGVGDLCIVRKLFDLLPERNVIAWNAMISAYTQNKRSSEAFELFRLMLQGNMLPNSVTYISMFTSCDYLGSSWCGESLHASGIKHGLEHQISVTIALISLYAKDGDIDSAKFLFDEIPEKNLLSWNSMISGYVQNGFLDLGLAAFRNMQTTGLIPDAVSIVTILSACSRLDGIHLGKSAHAFILRNGFESNINVLNSLLAFYCDPEQLSSSLVLFHKMAMRNVVSWNTLIAGCVHTGNIGDAISLLRQMQQEDVRLDLVTIITILPGFCETEGLVQGMAIHGHAIKIGCCSDISLVNALVSMYFNCGDLSSGILLFECMPERSVVSWNALLTGYRYHNLHREAIVLFRRMTMEVHKPNYVTLLNVLPICSTQLQGRSIHAYAVRTGAILEPPLFTSIVLMYARFENVNVCCLLFKLVDKSNISMWNTMMAVHVQSKNSQNAVATFCELLQTEVEPDHITILTLISASLQLRSQNLTQCIMAYIICKGFEKDVFIYNALIDLNARCGNIFVARKLFDFLAMKDAISWSVMINAYGMHGNGEAALSLFSQMKNSGVGPDDITFVSILSACSHAGLLDEGQVLFNSIAEHGMQPGMEHYSCLVDLLGRTGRLHEAFDLVKSLPFKPSASLLESLLGACCIHGNIKLGEEIGKRLSEIDPENSNSYVMLSNIYAAAGRWTDACRLRSEMEGKQLRKLPGFSLLGVN</sequence>
<dbReference type="PANTHER" id="PTHR47926:SF544">
    <property type="entry name" value="PENTACOTRIPEPTIDE-REPEAT REGION OF PRORP DOMAIN-CONTAINING PROTEIN"/>
    <property type="match status" value="1"/>
</dbReference>
<dbReference type="GO" id="GO:0003729">
    <property type="term" value="F:mRNA binding"/>
    <property type="evidence" value="ECO:0007669"/>
    <property type="project" value="UniProtKB-ARBA"/>
</dbReference>
<gene>
    <name evidence="5" type="primary">LOC104609610</name>
</gene>
<keyword evidence="3" id="KW-0472">Membrane</keyword>
<proteinExistence type="predicted"/>
<protein>
    <submittedName>
        <fullName evidence="5">Pentatricopeptide repeat-containing protein At5g39350-like</fullName>
    </submittedName>
</protein>
<feature type="repeat" description="PPR" evidence="2">
    <location>
        <begin position="426"/>
        <end position="460"/>
    </location>
</feature>
<dbReference type="FunFam" id="1.25.40.10:FF:000090">
    <property type="entry name" value="Pentatricopeptide repeat-containing protein, chloroplastic"/>
    <property type="match status" value="1"/>
</dbReference>
<dbReference type="PROSITE" id="PS51375">
    <property type="entry name" value="PPR"/>
    <property type="match status" value="7"/>
</dbReference>
<keyword evidence="1" id="KW-0677">Repeat</keyword>
<dbReference type="FunFam" id="1.25.40.10:FF:000682">
    <property type="entry name" value="Pentatricopeptide repeat-containing protein At3g16610"/>
    <property type="match status" value="1"/>
</dbReference>
<feature type="repeat" description="PPR" evidence="2">
    <location>
        <begin position="628"/>
        <end position="662"/>
    </location>
</feature>
<organism evidence="4 5">
    <name type="scientific">Nelumbo nucifera</name>
    <name type="common">Sacred lotus</name>
    <dbReference type="NCBI Taxonomy" id="4432"/>
    <lineage>
        <taxon>Eukaryota</taxon>
        <taxon>Viridiplantae</taxon>
        <taxon>Streptophyta</taxon>
        <taxon>Embryophyta</taxon>
        <taxon>Tracheophyta</taxon>
        <taxon>Spermatophyta</taxon>
        <taxon>Magnoliopsida</taxon>
        <taxon>Proteales</taxon>
        <taxon>Nelumbonaceae</taxon>
        <taxon>Nelumbo</taxon>
    </lineage>
</organism>
<dbReference type="RefSeq" id="XP_010274286.1">
    <property type="nucleotide sequence ID" value="XM_010275984.1"/>
</dbReference>
<dbReference type="InterPro" id="IPR011990">
    <property type="entry name" value="TPR-like_helical_dom_sf"/>
</dbReference>
<feature type="repeat" description="PPR" evidence="2">
    <location>
        <begin position="224"/>
        <end position="258"/>
    </location>
</feature>
<dbReference type="GO" id="GO:0009451">
    <property type="term" value="P:RNA modification"/>
    <property type="evidence" value="ECO:0007669"/>
    <property type="project" value="InterPro"/>
</dbReference>
<evidence type="ECO:0000256" key="2">
    <source>
        <dbReference type="PROSITE-ProRule" id="PRU00708"/>
    </source>
</evidence>
<evidence type="ECO:0000256" key="1">
    <source>
        <dbReference type="ARBA" id="ARBA00022737"/>
    </source>
</evidence>
<feature type="repeat" description="PPR" evidence="2">
    <location>
        <begin position="527"/>
        <end position="561"/>
    </location>
</feature>
<reference evidence="5" key="1">
    <citation type="submission" date="2025-08" db="UniProtKB">
        <authorList>
            <consortium name="RefSeq"/>
        </authorList>
    </citation>
    <scope>IDENTIFICATION</scope>
</reference>
<keyword evidence="4" id="KW-1185">Reference proteome</keyword>
<dbReference type="Pfam" id="PF01535">
    <property type="entry name" value="PPR"/>
    <property type="match status" value="9"/>
</dbReference>
<dbReference type="Pfam" id="PF20431">
    <property type="entry name" value="E_motif"/>
    <property type="match status" value="1"/>
</dbReference>
<dbReference type="KEGG" id="nnu:104609610"/>
<dbReference type="OrthoDB" id="1902039at2759"/>
<dbReference type="SUPFAM" id="SSF48452">
    <property type="entry name" value="TPR-like"/>
    <property type="match status" value="1"/>
</dbReference>
<dbReference type="FunFam" id="1.25.40.10:FF:000073">
    <property type="entry name" value="Pentatricopeptide repeat-containing protein chloroplastic"/>
    <property type="match status" value="1"/>
</dbReference>
<dbReference type="OMA" id="MYTNCGI"/>
<dbReference type="AlphaFoldDB" id="A0A1U8B0W7"/>
<dbReference type="eggNOG" id="KOG4197">
    <property type="taxonomic scope" value="Eukaryota"/>
</dbReference>
<feature type="repeat" description="PPR" evidence="2">
    <location>
        <begin position="862"/>
        <end position="896"/>
    </location>
</feature>
<feature type="repeat" description="PPR" evidence="2">
    <location>
        <begin position="827"/>
        <end position="861"/>
    </location>
</feature>
<dbReference type="InterPro" id="IPR002885">
    <property type="entry name" value="PPR_rpt"/>
</dbReference>
<dbReference type="InterPro" id="IPR046848">
    <property type="entry name" value="E_motif"/>
</dbReference>
<keyword evidence="3" id="KW-1133">Transmembrane helix</keyword>
<dbReference type="Pfam" id="PF13041">
    <property type="entry name" value="PPR_2"/>
    <property type="match status" value="3"/>
</dbReference>
<keyword evidence="3" id="KW-0812">Transmembrane</keyword>
<dbReference type="GeneID" id="104609610"/>
<dbReference type="Gene3D" id="1.25.40.10">
    <property type="entry name" value="Tetratricopeptide repeat domain"/>
    <property type="match status" value="9"/>
</dbReference>
<dbReference type="InterPro" id="IPR046960">
    <property type="entry name" value="PPR_At4g14850-like_plant"/>
</dbReference>
<dbReference type="NCBIfam" id="TIGR00756">
    <property type="entry name" value="PPR"/>
    <property type="match status" value="5"/>
</dbReference>
<accession>A0A1U8B0W7</accession>
<name>A0A1U8B0W7_NELNU</name>
<evidence type="ECO:0000313" key="5">
    <source>
        <dbReference type="RefSeq" id="XP_010274286.1"/>
    </source>
</evidence>
<evidence type="ECO:0000313" key="4">
    <source>
        <dbReference type="Proteomes" id="UP000189703"/>
    </source>
</evidence>
<dbReference type="PANTHER" id="PTHR47926">
    <property type="entry name" value="PENTATRICOPEPTIDE REPEAT-CONTAINING PROTEIN"/>
    <property type="match status" value="1"/>
</dbReference>
<evidence type="ECO:0000256" key="3">
    <source>
        <dbReference type="SAM" id="Phobius"/>
    </source>
</evidence>
<feature type="repeat" description="PPR" evidence="2">
    <location>
        <begin position="325"/>
        <end position="359"/>
    </location>
</feature>
<dbReference type="Proteomes" id="UP000189703">
    <property type="component" value="Unplaced"/>
</dbReference>
<feature type="transmembrane region" description="Helical" evidence="3">
    <location>
        <begin position="15"/>
        <end position="37"/>
    </location>
</feature>